<keyword evidence="3" id="KW-1185">Reference proteome</keyword>
<feature type="non-terminal residue" evidence="2">
    <location>
        <position position="1"/>
    </location>
</feature>
<dbReference type="InterPro" id="IPR005515">
    <property type="entry name" value="VOMI"/>
</dbReference>
<dbReference type="Pfam" id="PF03762">
    <property type="entry name" value="VOMI"/>
    <property type="match status" value="1"/>
</dbReference>
<evidence type="ECO:0000313" key="2">
    <source>
        <dbReference type="EMBL" id="NXW26083.1"/>
    </source>
</evidence>
<reference evidence="2 3" key="1">
    <citation type="submission" date="2019-09" db="EMBL/GenBank/DDBJ databases">
        <title>Bird 10,000 Genomes (B10K) Project - Family phase.</title>
        <authorList>
            <person name="Zhang G."/>
        </authorList>
    </citation>
    <scope>NUCLEOTIDE SEQUENCE [LARGE SCALE GENOMIC DNA]</scope>
    <source>
        <strain evidence="2">B10K-DU-010-60</strain>
        <tissue evidence="2">Muscle</tissue>
    </source>
</reference>
<dbReference type="Proteomes" id="UP000562238">
    <property type="component" value="Unassembled WGS sequence"/>
</dbReference>
<dbReference type="InterPro" id="IPR036706">
    <property type="entry name" value="VOMI_sf"/>
</dbReference>
<dbReference type="SUPFAM" id="SSF51092">
    <property type="entry name" value="Vitelline membrane outer protein-I (VMO-I)"/>
    <property type="match status" value="1"/>
</dbReference>
<accession>A0A7L4AJV4</accession>
<feature type="signal peptide" evidence="1">
    <location>
        <begin position="1"/>
        <end position="15"/>
    </location>
</feature>
<organism evidence="2 3">
    <name type="scientific">Circaetus pectoralis</name>
    <name type="common">black-chested snake-eagle</name>
    <dbReference type="NCBI Taxonomy" id="321084"/>
    <lineage>
        <taxon>Eukaryota</taxon>
        <taxon>Metazoa</taxon>
        <taxon>Chordata</taxon>
        <taxon>Craniata</taxon>
        <taxon>Vertebrata</taxon>
        <taxon>Euteleostomi</taxon>
        <taxon>Archelosauria</taxon>
        <taxon>Archosauria</taxon>
        <taxon>Dinosauria</taxon>
        <taxon>Saurischia</taxon>
        <taxon>Theropoda</taxon>
        <taxon>Coelurosauria</taxon>
        <taxon>Aves</taxon>
        <taxon>Neognathae</taxon>
        <taxon>Neoaves</taxon>
        <taxon>Telluraves</taxon>
        <taxon>Accipitrimorphae</taxon>
        <taxon>Accipitriformes</taxon>
        <taxon>Accipitridae</taxon>
        <taxon>Accipitrinae</taxon>
        <taxon>Circaetus</taxon>
    </lineage>
</organism>
<keyword evidence="1" id="KW-0732">Signal</keyword>
<gene>
    <name evidence="2" type="primary">Vmo1_1</name>
    <name evidence="2" type="ORF">CIRPEC_R15548</name>
</gene>
<comment type="caution">
    <text evidence="2">The sequence shown here is derived from an EMBL/GenBank/DDBJ whole genome shotgun (WGS) entry which is preliminary data.</text>
</comment>
<feature type="chain" id="PRO_5029519768" evidence="1">
    <location>
        <begin position="16"/>
        <end position="61"/>
    </location>
</feature>
<name>A0A7L4AJV4_9AVES</name>
<dbReference type="EMBL" id="VZZV01002169">
    <property type="protein sequence ID" value="NXW26083.1"/>
    <property type="molecule type" value="Genomic_DNA"/>
</dbReference>
<feature type="non-terminal residue" evidence="2">
    <location>
        <position position="61"/>
    </location>
</feature>
<dbReference type="AlphaFoldDB" id="A0A7L4AJV4"/>
<protein>
    <submittedName>
        <fullName evidence="2">VMO1 protein</fullName>
    </submittedName>
</protein>
<dbReference type="Gene3D" id="2.100.10.20">
    <property type="entry name" value="Vitelline membrane outer layer protein I (VOMI)"/>
    <property type="match status" value="1"/>
</dbReference>
<proteinExistence type="predicted"/>
<evidence type="ECO:0000313" key="3">
    <source>
        <dbReference type="Proteomes" id="UP000562238"/>
    </source>
</evidence>
<evidence type="ECO:0000256" key="1">
    <source>
        <dbReference type="SAM" id="SignalP"/>
    </source>
</evidence>
<sequence length="61" mass="6227">VALVALVVLVQGGLGIAFTKVISVENGGTWGDWGDAEFCPENTYATGFQLKVGPGWGDGGT</sequence>